<evidence type="ECO:0000313" key="1">
    <source>
        <dbReference type="EMBL" id="KAF2499319.1"/>
    </source>
</evidence>
<sequence>MARRSRRNKHARRSFPFLRLPFDLQLSVLGSMDFQSLCDFINASPLIEDLFLKYPEAILHDTIGQCPLQIQNHILTALTINGTKKLPFDNLGVFLADSLDADKSRRVLCAANDPLAVLEELRANQKEIDQAVHLVAAAAYQQVGAINNPGAILEPLVLSTPEHLRLSRALWSLRLFNRPYPEEDPAKPFTSGLVQRRAACAEVTRRFFLRLSLSEVDELICVHRFLIARHDHLCHGIFQVGSLKYLTEEERTTSNPWSRACGGHQCFFPPRYSSFGYILEPFMQSLKKVSRHSQPRSSFWASPQIFHRHTARVWSDWPDGSSPAPGWTYFDAVRAQHDLTRSQFCNFFQDAGIFFWDLRRLVEWAFVGRWDGPDGMNVYLDELERQQRVRHSYREKKIRQALEVDQELIQWTRCPIPCTLEEWRSQARVMGWYDYQVGTPYWPVERRETGSTLRQGVLERRYECGSGILV</sequence>
<organism evidence="1 2">
    <name type="scientific">Lophium mytilinum</name>
    <dbReference type="NCBI Taxonomy" id="390894"/>
    <lineage>
        <taxon>Eukaryota</taxon>
        <taxon>Fungi</taxon>
        <taxon>Dikarya</taxon>
        <taxon>Ascomycota</taxon>
        <taxon>Pezizomycotina</taxon>
        <taxon>Dothideomycetes</taxon>
        <taxon>Pleosporomycetidae</taxon>
        <taxon>Mytilinidiales</taxon>
        <taxon>Mytilinidiaceae</taxon>
        <taxon>Lophium</taxon>
    </lineage>
</organism>
<reference evidence="1" key="1">
    <citation type="journal article" date="2020" name="Stud. Mycol.">
        <title>101 Dothideomycetes genomes: a test case for predicting lifestyles and emergence of pathogens.</title>
        <authorList>
            <person name="Haridas S."/>
            <person name="Albert R."/>
            <person name="Binder M."/>
            <person name="Bloem J."/>
            <person name="Labutti K."/>
            <person name="Salamov A."/>
            <person name="Andreopoulos B."/>
            <person name="Baker S."/>
            <person name="Barry K."/>
            <person name="Bills G."/>
            <person name="Bluhm B."/>
            <person name="Cannon C."/>
            <person name="Castanera R."/>
            <person name="Culley D."/>
            <person name="Daum C."/>
            <person name="Ezra D."/>
            <person name="Gonzalez J."/>
            <person name="Henrissat B."/>
            <person name="Kuo A."/>
            <person name="Liang C."/>
            <person name="Lipzen A."/>
            <person name="Lutzoni F."/>
            <person name="Magnuson J."/>
            <person name="Mondo S."/>
            <person name="Nolan M."/>
            <person name="Ohm R."/>
            <person name="Pangilinan J."/>
            <person name="Park H.-J."/>
            <person name="Ramirez L."/>
            <person name="Alfaro M."/>
            <person name="Sun H."/>
            <person name="Tritt A."/>
            <person name="Yoshinaga Y."/>
            <person name="Zwiers L.-H."/>
            <person name="Turgeon B."/>
            <person name="Goodwin S."/>
            <person name="Spatafora J."/>
            <person name="Crous P."/>
            <person name="Grigoriev I."/>
        </authorList>
    </citation>
    <scope>NUCLEOTIDE SEQUENCE</scope>
    <source>
        <strain evidence="1">CBS 269.34</strain>
    </source>
</reference>
<dbReference type="EMBL" id="MU004184">
    <property type="protein sequence ID" value="KAF2499319.1"/>
    <property type="molecule type" value="Genomic_DNA"/>
</dbReference>
<accession>A0A6A6R442</accession>
<name>A0A6A6R442_9PEZI</name>
<dbReference type="AlphaFoldDB" id="A0A6A6R442"/>
<evidence type="ECO:0008006" key="3">
    <source>
        <dbReference type="Google" id="ProtNLM"/>
    </source>
</evidence>
<keyword evidence="2" id="KW-1185">Reference proteome</keyword>
<dbReference type="Proteomes" id="UP000799750">
    <property type="component" value="Unassembled WGS sequence"/>
</dbReference>
<proteinExistence type="predicted"/>
<gene>
    <name evidence="1" type="ORF">BU16DRAFT_535688</name>
</gene>
<protein>
    <recommendedName>
        <fullName evidence="3">F-box domain-containing protein</fullName>
    </recommendedName>
</protein>
<dbReference type="OrthoDB" id="3943306at2759"/>
<evidence type="ECO:0000313" key="2">
    <source>
        <dbReference type="Proteomes" id="UP000799750"/>
    </source>
</evidence>